<dbReference type="STRING" id="1520.LF65_02117"/>
<gene>
    <name evidence="1" type="ORF">LF65_02117</name>
</gene>
<name>A0A0B5Q931_CLOBE</name>
<reference evidence="2" key="1">
    <citation type="submission" date="2014-12" db="EMBL/GenBank/DDBJ databases">
        <title>Genome sequence of Clostridium beijerinckii strain 59B.</title>
        <authorList>
            <person name="Little G.T."/>
            <person name="Minton N.P."/>
        </authorList>
    </citation>
    <scope>NUCLEOTIDE SEQUENCE [LARGE SCALE GENOMIC DNA]</scope>
    <source>
        <strain evidence="2">59B</strain>
    </source>
</reference>
<dbReference type="EMBL" id="CP010086">
    <property type="protein sequence ID" value="AJG98709.1"/>
    <property type="molecule type" value="Genomic_DNA"/>
</dbReference>
<dbReference type="KEGG" id="cbei:LF65_02117"/>
<evidence type="ECO:0008006" key="3">
    <source>
        <dbReference type="Google" id="ProtNLM"/>
    </source>
</evidence>
<protein>
    <recommendedName>
        <fullName evidence="3">DUF2325 domain-containing protein</fullName>
    </recommendedName>
</protein>
<proteinExistence type="predicted"/>
<accession>A0A0B5Q931</accession>
<organism evidence="1 2">
    <name type="scientific">Clostridium beijerinckii</name>
    <name type="common">Clostridium MP</name>
    <dbReference type="NCBI Taxonomy" id="1520"/>
    <lineage>
        <taxon>Bacteria</taxon>
        <taxon>Bacillati</taxon>
        <taxon>Bacillota</taxon>
        <taxon>Clostridia</taxon>
        <taxon>Eubacteriales</taxon>
        <taxon>Clostridiaceae</taxon>
        <taxon>Clostridium</taxon>
    </lineage>
</organism>
<sequence length="521" mass="62268">MDIEVRNNRKINVSSFSKIISEHLNIDSNIIRNYIFANISISLTRSKEMRKDIDKIYYEDRLKYYNAAINDTCINYTTIKQANIEQETYSRRIVGVLIEGETDSTVRSKIIKVLRKYYPIIYNAVKKHDKKILKNRYIKMDLITRNIEAKFDAAVYLYFAIYISPEIVDQGFVISILNDIEDFESKNFINRNIEMEIENYKNKIKEVKLLIKQKFGKIYNFKDILRHNNEGVRKLGEILEDLFIMNGINIESMFEDSQFICIEKIILPYVRMAKNEDADIILFCIVSGIFIQSLINEYKKARNLYFNNIEESTSYKLSILEEQISEVKKENISLKNKLDYFNKEKLMYEKRLKSELSKLDSIYKLEMKKKEDRIRILENKLNEEKILKLDLEYLKEYEFNSDNNHRISDCNKRLEKYTISKKIIIIGGDKEWRRRFRIKYPEIRMLNGFNENFDIRILNTADYIFFYTQYMNHSTFHRAMDFIKLNKCKFGYIGKTNIDLVEGEIIEKIVSCEGNHEESIY</sequence>
<evidence type="ECO:0000313" key="2">
    <source>
        <dbReference type="Proteomes" id="UP000031866"/>
    </source>
</evidence>
<dbReference type="OrthoDB" id="1625520at2"/>
<dbReference type="Proteomes" id="UP000031866">
    <property type="component" value="Chromosome"/>
</dbReference>
<dbReference type="RefSeq" id="WP_041895984.1">
    <property type="nucleotide sequence ID" value="NZ_CP010086.2"/>
</dbReference>
<dbReference type="AlphaFoldDB" id="A0A0B5Q931"/>
<evidence type="ECO:0000313" key="1">
    <source>
        <dbReference type="EMBL" id="AJG98709.1"/>
    </source>
</evidence>